<evidence type="ECO:0000313" key="3">
    <source>
        <dbReference type="Proteomes" id="UP001454036"/>
    </source>
</evidence>
<reference evidence="2 3" key="1">
    <citation type="submission" date="2024-01" db="EMBL/GenBank/DDBJ databases">
        <title>The complete chloroplast genome sequence of Lithospermum erythrorhizon: insights into the phylogenetic relationship among Boraginaceae species and the maternal lineages of purple gromwells.</title>
        <authorList>
            <person name="Okada T."/>
            <person name="Watanabe K."/>
        </authorList>
    </citation>
    <scope>NUCLEOTIDE SEQUENCE [LARGE SCALE GENOMIC DNA]</scope>
</reference>
<comment type="caution">
    <text evidence="2">The sequence shown here is derived from an EMBL/GenBank/DDBJ whole genome shotgun (WGS) entry which is preliminary data.</text>
</comment>
<dbReference type="PANTHER" id="PTHR33116:SF76">
    <property type="entry name" value="DUF4283 DOMAIN-CONTAINING PROTEIN"/>
    <property type="match status" value="1"/>
</dbReference>
<dbReference type="PROSITE" id="PS50878">
    <property type="entry name" value="RT_POL"/>
    <property type="match status" value="1"/>
</dbReference>
<proteinExistence type="predicted"/>
<dbReference type="InterPro" id="IPR000477">
    <property type="entry name" value="RT_dom"/>
</dbReference>
<evidence type="ECO:0000313" key="2">
    <source>
        <dbReference type="EMBL" id="GAA0161170.1"/>
    </source>
</evidence>
<sequence length="362" mass="41598">MNGTLKGWFGSTRGLRQGDPISSYLFLLVLEVFNVIMREASATGFEFHHLCHSQRITHMSFVDDIVIVASPTKQNIQIIRDSLRLFGELTGLRLNCPKSKVYFGNVGSRLNKRICSKINSCQARQLSFGGRAQLIRSSLFGVQNFWCANLPIPKYVIQEVEKHIRTFLWSGKGDGHYHAKVAWKTLCLPLCEGGLGFKCMVTWNQVCLGKLLWNIASLMQTLWVQWVHSMSGLQERNLCRNNYGMRCKKDEASWGKWLWRSYGITQVWRMVLQRLKDYRGARVWAWERGWIERNMGGKGLGQRLKQVAFTTTVAKIWEERNRRCFGGAYASPESILQRMLNIVQSRARGGTSRSLRRIGLLV</sequence>
<gene>
    <name evidence="2" type="ORF">LIER_17546</name>
</gene>
<accession>A0AAV3QB02</accession>
<protein>
    <recommendedName>
        <fullName evidence="1">Reverse transcriptase domain-containing protein</fullName>
    </recommendedName>
</protein>
<dbReference type="AlphaFoldDB" id="A0AAV3QB02"/>
<dbReference type="PANTHER" id="PTHR33116">
    <property type="entry name" value="REVERSE TRANSCRIPTASE ZINC-BINDING DOMAIN-CONTAINING PROTEIN-RELATED-RELATED"/>
    <property type="match status" value="1"/>
</dbReference>
<dbReference type="Proteomes" id="UP001454036">
    <property type="component" value="Unassembled WGS sequence"/>
</dbReference>
<evidence type="ECO:0000259" key="1">
    <source>
        <dbReference type="PROSITE" id="PS50878"/>
    </source>
</evidence>
<dbReference type="Pfam" id="PF00078">
    <property type="entry name" value="RVT_1"/>
    <property type="match status" value="1"/>
</dbReference>
<keyword evidence="3" id="KW-1185">Reference proteome</keyword>
<organism evidence="2 3">
    <name type="scientific">Lithospermum erythrorhizon</name>
    <name type="common">Purple gromwell</name>
    <name type="synonym">Lithospermum officinale var. erythrorhizon</name>
    <dbReference type="NCBI Taxonomy" id="34254"/>
    <lineage>
        <taxon>Eukaryota</taxon>
        <taxon>Viridiplantae</taxon>
        <taxon>Streptophyta</taxon>
        <taxon>Embryophyta</taxon>
        <taxon>Tracheophyta</taxon>
        <taxon>Spermatophyta</taxon>
        <taxon>Magnoliopsida</taxon>
        <taxon>eudicotyledons</taxon>
        <taxon>Gunneridae</taxon>
        <taxon>Pentapetalae</taxon>
        <taxon>asterids</taxon>
        <taxon>lamiids</taxon>
        <taxon>Boraginales</taxon>
        <taxon>Boraginaceae</taxon>
        <taxon>Boraginoideae</taxon>
        <taxon>Lithospermeae</taxon>
        <taxon>Lithospermum</taxon>
    </lineage>
</organism>
<name>A0AAV3QB02_LITER</name>
<dbReference type="EMBL" id="BAABME010004098">
    <property type="protein sequence ID" value="GAA0161170.1"/>
    <property type="molecule type" value="Genomic_DNA"/>
</dbReference>
<feature type="domain" description="Reverse transcriptase" evidence="1">
    <location>
        <begin position="1"/>
        <end position="133"/>
    </location>
</feature>